<dbReference type="EMBL" id="JARJLG010000299">
    <property type="protein sequence ID" value="KAJ7718871.1"/>
    <property type="molecule type" value="Genomic_DNA"/>
</dbReference>
<dbReference type="Proteomes" id="UP001215280">
    <property type="component" value="Unassembled WGS sequence"/>
</dbReference>
<dbReference type="AlphaFoldDB" id="A0AAD7HF45"/>
<evidence type="ECO:0000313" key="1">
    <source>
        <dbReference type="EMBL" id="KAJ7718871.1"/>
    </source>
</evidence>
<protein>
    <submittedName>
        <fullName evidence="1">Uncharacterized protein</fullName>
    </submittedName>
</protein>
<evidence type="ECO:0000313" key="2">
    <source>
        <dbReference type="Proteomes" id="UP001215280"/>
    </source>
</evidence>
<proteinExistence type="predicted"/>
<name>A0AAD7HF45_9AGAR</name>
<gene>
    <name evidence="1" type="ORF">DFH07DRAFT_947229</name>
</gene>
<sequence length="535" mass="58598">MPDQKKTFTPNDWVFISTRDGKTENALYLGTVYKSTGRKTGGKAFAGHRVTVNYGLPGAYTTVHLDFMATRTGQLAFDARAASATHVPDVVRPFMERTVRSCQAEVPRLSITLHTVKENTEGWTVGPLGFCGDGRVFQNGCSRQQELQMRSWNAKGVYMRGVRKLSLGNIPGEASQAHQGSQRKSIKGEFPSVDLPLTANFNSVQFELQNVIAQPIKIGAAMAGAIPVLCSETKRDVLLSTLEGLDMAWMRQFGQGFKEIHKMITAIKIGAATAGVILVLCSQTKRDVLLLTLKGLGIAWMRPFGQGFKEIHKMITAIKIGAATAGVICVLCSQTKRDVLLLTLEGLGIAWMRPFGHDTKKFTYFNVDQKMGTAIKIGAATAGVIRVLCSQTKRNVLLLTLEGLYIAWMRPFGQDSKRFTYFNVDQKMITAIKIGAATAGVNLVLCSQTKRNLLLLTLEGLDIAWMRQFGQGFKEIHKMITAIKIGAATAGVIRVLCSQTKRDVLLLTFEGLGIAWTRRFGQVSNEIGVPYGVGP</sequence>
<accession>A0AAD7HF45</accession>
<keyword evidence="2" id="KW-1185">Reference proteome</keyword>
<comment type="caution">
    <text evidence="1">The sequence shown here is derived from an EMBL/GenBank/DDBJ whole genome shotgun (WGS) entry which is preliminary data.</text>
</comment>
<reference evidence="1" key="1">
    <citation type="submission" date="2023-03" db="EMBL/GenBank/DDBJ databases">
        <title>Massive genome expansion in bonnet fungi (Mycena s.s.) driven by repeated elements and novel gene families across ecological guilds.</title>
        <authorList>
            <consortium name="Lawrence Berkeley National Laboratory"/>
            <person name="Harder C.B."/>
            <person name="Miyauchi S."/>
            <person name="Viragh M."/>
            <person name="Kuo A."/>
            <person name="Thoen E."/>
            <person name="Andreopoulos B."/>
            <person name="Lu D."/>
            <person name="Skrede I."/>
            <person name="Drula E."/>
            <person name="Henrissat B."/>
            <person name="Morin E."/>
            <person name="Kohler A."/>
            <person name="Barry K."/>
            <person name="LaButti K."/>
            <person name="Morin E."/>
            <person name="Salamov A."/>
            <person name="Lipzen A."/>
            <person name="Mereny Z."/>
            <person name="Hegedus B."/>
            <person name="Baldrian P."/>
            <person name="Stursova M."/>
            <person name="Weitz H."/>
            <person name="Taylor A."/>
            <person name="Grigoriev I.V."/>
            <person name="Nagy L.G."/>
            <person name="Martin F."/>
            <person name="Kauserud H."/>
        </authorList>
    </citation>
    <scope>NUCLEOTIDE SEQUENCE</scope>
    <source>
        <strain evidence="1">CBHHK188m</strain>
    </source>
</reference>
<organism evidence="1 2">
    <name type="scientific">Mycena maculata</name>
    <dbReference type="NCBI Taxonomy" id="230809"/>
    <lineage>
        <taxon>Eukaryota</taxon>
        <taxon>Fungi</taxon>
        <taxon>Dikarya</taxon>
        <taxon>Basidiomycota</taxon>
        <taxon>Agaricomycotina</taxon>
        <taxon>Agaricomycetes</taxon>
        <taxon>Agaricomycetidae</taxon>
        <taxon>Agaricales</taxon>
        <taxon>Marasmiineae</taxon>
        <taxon>Mycenaceae</taxon>
        <taxon>Mycena</taxon>
    </lineage>
</organism>